<evidence type="ECO:0000313" key="2">
    <source>
        <dbReference type="Proteomes" id="UP000765509"/>
    </source>
</evidence>
<dbReference type="Proteomes" id="UP000765509">
    <property type="component" value="Unassembled WGS sequence"/>
</dbReference>
<reference evidence="1" key="1">
    <citation type="submission" date="2021-03" db="EMBL/GenBank/DDBJ databases">
        <title>Draft genome sequence of rust myrtle Austropuccinia psidii MF-1, a brazilian biotype.</title>
        <authorList>
            <person name="Quecine M.C."/>
            <person name="Pachon D.M.R."/>
            <person name="Bonatelli M.L."/>
            <person name="Correr F.H."/>
            <person name="Franceschini L.M."/>
            <person name="Leite T.F."/>
            <person name="Margarido G.R.A."/>
            <person name="Almeida C.A."/>
            <person name="Ferrarezi J.A."/>
            <person name="Labate C.A."/>
        </authorList>
    </citation>
    <scope>NUCLEOTIDE SEQUENCE</scope>
    <source>
        <strain evidence="1">MF-1</strain>
    </source>
</reference>
<proteinExistence type="predicted"/>
<name>A0A9Q3FDJ9_9BASI</name>
<comment type="caution">
    <text evidence="1">The sequence shown here is derived from an EMBL/GenBank/DDBJ whole genome shotgun (WGS) entry which is preliminary data.</text>
</comment>
<keyword evidence="2" id="KW-1185">Reference proteome</keyword>
<accession>A0A9Q3FDJ9</accession>
<organism evidence="1 2">
    <name type="scientific">Austropuccinia psidii MF-1</name>
    <dbReference type="NCBI Taxonomy" id="1389203"/>
    <lineage>
        <taxon>Eukaryota</taxon>
        <taxon>Fungi</taxon>
        <taxon>Dikarya</taxon>
        <taxon>Basidiomycota</taxon>
        <taxon>Pucciniomycotina</taxon>
        <taxon>Pucciniomycetes</taxon>
        <taxon>Pucciniales</taxon>
        <taxon>Sphaerophragmiaceae</taxon>
        <taxon>Austropuccinia</taxon>
    </lineage>
</organism>
<protein>
    <submittedName>
        <fullName evidence="1">Uncharacterized protein</fullName>
    </submittedName>
</protein>
<dbReference type="AlphaFoldDB" id="A0A9Q3FDJ9"/>
<sequence length="225" mass="24831">MSASTHSKKATANNAEPKPLLNNDMYSMLNSLRAKVMSLKSAHNSNAAKMQSLGMAISSPRIPLFSSIRHLHTTSSCRNRTMWLTVLLHSKATAQSLRSGPLVSTEFSVWPSTLKRLSTIYPLLSMIDYRRKIGPSAILSMLQSHTSLPCVLESTPLELLQGSSSTQSKPAAALEIILKNSVLFVRGSLCWSKTAQALHGQKMCWFFHYATHLQYSRSLGSKPIN</sequence>
<dbReference type="EMBL" id="AVOT02040116">
    <property type="protein sequence ID" value="MBW0535295.1"/>
    <property type="molecule type" value="Genomic_DNA"/>
</dbReference>
<gene>
    <name evidence="1" type="ORF">O181_075010</name>
</gene>
<evidence type="ECO:0000313" key="1">
    <source>
        <dbReference type="EMBL" id="MBW0535295.1"/>
    </source>
</evidence>